<proteinExistence type="predicted"/>
<name>A0ABN9UDQ7_9DINO</name>
<dbReference type="Proteomes" id="UP001189429">
    <property type="component" value="Unassembled WGS sequence"/>
</dbReference>
<accession>A0ABN9UDQ7</accession>
<organism evidence="1 2">
    <name type="scientific">Prorocentrum cordatum</name>
    <dbReference type="NCBI Taxonomy" id="2364126"/>
    <lineage>
        <taxon>Eukaryota</taxon>
        <taxon>Sar</taxon>
        <taxon>Alveolata</taxon>
        <taxon>Dinophyceae</taxon>
        <taxon>Prorocentrales</taxon>
        <taxon>Prorocentraceae</taxon>
        <taxon>Prorocentrum</taxon>
    </lineage>
</organism>
<evidence type="ECO:0008006" key="3">
    <source>
        <dbReference type="Google" id="ProtNLM"/>
    </source>
</evidence>
<reference evidence="1" key="1">
    <citation type="submission" date="2023-10" db="EMBL/GenBank/DDBJ databases">
        <authorList>
            <person name="Chen Y."/>
            <person name="Shah S."/>
            <person name="Dougan E. K."/>
            <person name="Thang M."/>
            <person name="Chan C."/>
        </authorList>
    </citation>
    <scope>NUCLEOTIDE SEQUENCE [LARGE SCALE GENOMIC DNA]</scope>
</reference>
<evidence type="ECO:0000313" key="1">
    <source>
        <dbReference type="EMBL" id="CAK0857152.1"/>
    </source>
</evidence>
<dbReference type="EMBL" id="CAUYUJ010015704">
    <property type="protein sequence ID" value="CAK0857152.1"/>
    <property type="molecule type" value="Genomic_DNA"/>
</dbReference>
<protein>
    <recommendedName>
        <fullName evidence="3">Nucleotide-diphospho-sugar transferase domain-containing protein</fullName>
    </recommendedName>
</protein>
<keyword evidence="2" id="KW-1185">Reference proteome</keyword>
<sequence length="259" mass="29083">MQNNKWFTLHVAEYLKTHSGQDTGFCNAMLIDSDTLFVRPVGGYLVDCGVSPDWDVGFTVYDPEFVVPWASDSAQVGRTRGKGFSRINTGVVLLNLRAPRAVQDFLVRWAQATIWLTSSGEEDIGHTWQEPDLLRWQHWHDELVEEFKGPNQASMALLVCSYQIDRLGDVIGWGAECAACLGPVEARLDLIDGERAMPVRFRALPARVLNHPESMPEGAFPPDLAVVHLKGLWWRLALPSGRARFVDHFRRRASGTATR</sequence>
<gene>
    <name evidence="1" type="ORF">PCOR1329_LOCUS47332</name>
</gene>
<comment type="caution">
    <text evidence="1">The sequence shown here is derived from an EMBL/GenBank/DDBJ whole genome shotgun (WGS) entry which is preliminary data.</text>
</comment>
<evidence type="ECO:0000313" key="2">
    <source>
        <dbReference type="Proteomes" id="UP001189429"/>
    </source>
</evidence>